<evidence type="ECO:0000313" key="2">
    <source>
        <dbReference type="Proteomes" id="UP000464178"/>
    </source>
</evidence>
<dbReference type="AlphaFoldDB" id="A0A6P2DIX1"/>
<keyword evidence="2" id="KW-1185">Reference proteome</keyword>
<dbReference type="EMBL" id="LR593886">
    <property type="protein sequence ID" value="VTS03035.1"/>
    <property type="molecule type" value="Genomic_DNA"/>
</dbReference>
<reference evidence="1 2" key="1">
    <citation type="submission" date="2019-05" db="EMBL/GenBank/DDBJ databases">
        <authorList>
            <consortium name="Science for Life Laboratories"/>
        </authorList>
    </citation>
    <scope>NUCLEOTIDE SEQUENCE [LARGE SCALE GENOMIC DNA]</scope>
    <source>
        <strain evidence="1">Soil9</strain>
    </source>
</reference>
<protein>
    <submittedName>
        <fullName evidence="1">Uncharacterized protein</fullName>
    </submittedName>
</protein>
<evidence type="ECO:0000313" key="1">
    <source>
        <dbReference type="EMBL" id="VTS03035.1"/>
    </source>
</evidence>
<accession>A0A6P2DIX1</accession>
<organism evidence="1 2">
    <name type="scientific">Gemmata massiliana</name>
    <dbReference type="NCBI Taxonomy" id="1210884"/>
    <lineage>
        <taxon>Bacteria</taxon>
        <taxon>Pseudomonadati</taxon>
        <taxon>Planctomycetota</taxon>
        <taxon>Planctomycetia</taxon>
        <taxon>Gemmatales</taxon>
        <taxon>Gemmataceae</taxon>
        <taxon>Gemmata</taxon>
    </lineage>
</organism>
<gene>
    <name evidence="1" type="ORF">SOIL9_73170</name>
</gene>
<dbReference type="KEGG" id="gms:SOIL9_73170"/>
<dbReference type="RefSeq" id="WP_197909740.1">
    <property type="nucleotide sequence ID" value="NZ_LR593886.1"/>
</dbReference>
<dbReference type="Proteomes" id="UP000464178">
    <property type="component" value="Chromosome"/>
</dbReference>
<proteinExistence type="predicted"/>
<name>A0A6P2DIX1_9BACT</name>
<sequence length="244" mass="27763">MSDETKGGVPPPRYRDGEGHHRLIMDEQEWLARPAMWGVDELPAEVRERKLNLFGFYHQTRLAQFIPCEVCRRSFQEMISEECAVFGGTAEELRQRYTDSHPTGAPRCAGWGLWGASINYARGIMCSAEARNQTWNVLLDITHFSAPSVRWTSDWKSWELALVLDLIGPNPFRPISFFPEWQTDTTTSLARGMYESRDFSAMPILADALQDAGCDNTDILNHCRETSLPHVRGCWVVDLVLGKQ</sequence>